<dbReference type="PANTHER" id="PTHR34239:SF2">
    <property type="entry name" value="TRANSPOSABLE ELEMENT P TRANSPOSASE_THAP9 CONSERVED DOMAIN-CONTAINING PROTEIN"/>
    <property type="match status" value="1"/>
</dbReference>
<reference evidence="1 2" key="1">
    <citation type="submission" date="2024-11" db="EMBL/GenBank/DDBJ databases">
        <title>Chromosome-level genome assembly of the freshwater bivalve Anodonta woodiana.</title>
        <authorList>
            <person name="Chen X."/>
        </authorList>
    </citation>
    <scope>NUCLEOTIDE SEQUENCE [LARGE SCALE GENOMIC DNA]</scope>
    <source>
        <strain evidence="1">MN2024</strain>
        <tissue evidence="1">Gills</tissue>
    </source>
</reference>
<name>A0ABD3UT53_SINWO</name>
<sequence length="192" mass="21505">MTGNLNEALFDTGYDENVVASSIHENDPTLIEEAWELPKLKVPQYGENISESLAQLINAATTSQCITDQIVDKYKIPQNCNLNSEIWGELNKRVQSADKNFRDTQLLATAAILPIVKLAALVNAQMSITPEIKACISDAITLMGRVQYNISLCRRYMLRPHLKKKYSSLCNLNTPISSLLFDDDVAQEIKKM</sequence>
<gene>
    <name evidence="1" type="ORF">ACJMK2_015405</name>
</gene>
<evidence type="ECO:0000313" key="2">
    <source>
        <dbReference type="Proteomes" id="UP001634394"/>
    </source>
</evidence>
<dbReference type="Proteomes" id="UP001634394">
    <property type="component" value="Unassembled WGS sequence"/>
</dbReference>
<protein>
    <submittedName>
        <fullName evidence="1">Uncharacterized protein</fullName>
    </submittedName>
</protein>
<proteinExistence type="predicted"/>
<dbReference type="PANTHER" id="PTHR34239">
    <property type="entry name" value="APPLE DOMAIN-CONTAINING PROTEIN"/>
    <property type="match status" value="1"/>
</dbReference>
<comment type="caution">
    <text evidence="1">The sequence shown here is derived from an EMBL/GenBank/DDBJ whole genome shotgun (WGS) entry which is preliminary data.</text>
</comment>
<evidence type="ECO:0000313" key="1">
    <source>
        <dbReference type="EMBL" id="KAL3851678.1"/>
    </source>
</evidence>
<dbReference type="AlphaFoldDB" id="A0ABD3UT53"/>
<keyword evidence="2" id="KW-1185">Reference proteome</keyword>
<dbReference type="EMBL" id="JBJQND010000015">
    <property type="protein sequence ID" value="KAL3851678.1"/>
    <property type="molecule type" value="Genomic_DNA"/>
</dbReference>
<organism evidence="1 2">
    <name type="scientific">Sinanodonta woodiana</name>
    <name type="common">Chinese pond mussel</name>
    <name type="synonym">Anodonta woodiana</name>
    <dbReference type="NCBI Taxonomy" id="1069815"/>
    <lineage>
        <taxon>Eukaryota</taxon>
        <taxon>Metazoa</taxon>
        <taxon>Spiralia</taxon>
        <taxon>Lophotrochozoa</taxon>
        <taxon>Mollusca</taxon>
        <taxon>Bivalvia</taxon>
        <taxon>Autobranchia</taxon>
        <taxon>Heteroconchia</taxon>
        <taxon>Palaeoheterodonta</taxon>
        <taxon>Unionida</taxon>
        <taxon>Unionoidea</taxon>
        <taxon>Unionidae</taxon>
        <taxon>Unioninae</taxon>
        <taxon>Sinanodonta</taxon>
    </lineage>
</organism>
<accession>A0ABD3UT53</accession>